<name>A0A6C0BSG8_9ZZZZ</name>
<evidence type="ECO:0000313" key="1">
    <source>
        <dbReference type="EMBL" id="QHS94348.1"/>
    </source>
</evidence>
<reference evidence="1" key="1">
    <citation type="journal article" date="2020" name="Nature">
        <title>Giant virus diversity and host interactions through global metagenomics.</title>
        <authorList>
            <person name="Schulz F."/>
            <person name="Roux S."/>
            <person name="Paez-Espino D."/>
            <person name="Jungbluth S."/>
            <person name="Walsh D.A."/>
            <person name="Denef V.J."/>
            <person name="McMahon K.D."/>
            <person name="Konstantinidis K.T."/>
            <person name="Eloe-Fadrosh E.A."/>
            <person name="Kyrpides N.C."/>
            <person name="Woyke T."/>
        </authorList>
    </citation>
    <scope>NUCLEOTIDE SEQUENCE</scope>
    <source>
        <strain evidence="1">GVMAG-M-3300018416-26</strain>
    </source>
</reference>
<protein>
    <submittedName>
        <fullName evidence="1">Uncharacterized protein</fullName>
    </submittedName>
</protein>
<dbReference type="EMBL" id="MN739220">
    <property type="protein sequence ID" value="QHS94348.1"/>
    <property type="molecule type" value="Genomic_DNA"/>
</dbReference>
<dbReference type="AlphaFoldDB" id="A0A6C0BSG8"/>
<accession>A0A6C0BSG8</accession>
<sequence length="52" mass="6006">MTQNMCYDKASVLVVYNSVKKFLQTKYVEHHISISISNNRNIYNQTLGKGLL</sequence>
<proteinExistence type="predicted"/>
<organism evidence="1">
    <name type="scientific">viral metagenome</name>
    <dbReference type="NCBI Taxonomy" id="1070528"/>
    <lineage>
        <taxon>unclassified sequences</taxon>
        <taxon>metagenomes</taxon>
        <taxon>organismal metagenomes</taxon>
    </lineage>
</organism>